<evidence type="ECO:0000313" key="3">
    <source>
        <dbReference type="Proteomes" id="UP000307602"/>
    </source>
</evidence>
<dbReference type="RefSeq" id="WP_135877261.1">
    <property type="nucleotide sequence ID" value="NZ_SRSO01000013.1"/>
</dbReference>
<sequence>MNATDFVNLLQHPQTITHQQTEAVKSVVDEFPYFQSARAIYLKGLKNKSSFKYNQELKTTAAYTTDRSILFDFITSEVFIQNEISQFIKQNISHLKDIDVTVEDISVNKSVKIDHTLKQQIKDTIGVLDPTLFQPKEERPKKMTTNFVLDDSEVIESITTENDVTKETKPKEDTKSQEKPISNILSLGKPFEFDKRETHSFNEWLKLARYTPIERNEDQDKESSNNTKSSESTEENSKSTVLVEEKSSKALNKAKKFELIDEFITKNPKINPFRATITKGNLAKAQMIQPEALMTETLARIYVEQKNYKKAIQSYKVLSLKYPEKSGFFADQINAIEQLQEQNNI</sequence>
<feature type="region of interest" description="Disordered" evidence="1">
    <location>
        <begin position="159"/>
        <end position="181"/>
    </location>
</feature>
<gene>
    <name evidence="2" type="ORF">EM932_11110</name>
</gene>
<feature type="compositionally biased region" description="Basic and acidic residues" evidence="1">
    <location>
        <begin position="163"/>
        <end position="178"/>
    </location>
</feature>
<organism evidence="2 3">
    <name type="scientific">Flavivirga rizhaonensis</name>
    <dbReference type="NCBI Taxonomy" id="2559571"/>
    <lineage>
        <taxon>Bacteria</taxon>
        <taxon>Pseudomonadati</taxon>
        <taxon>Bacteroidota</taxon>
        <taxon>Flavobacteriia</taxon>
        <taxon>Flavobacteriales</taxon>
        <taxon>Flavobacteriaceae</taxon>
        <taxon>Flavivirga</taxon>
    </lineage>
</organism>
<evidence type="ECO:0008006" key="4">
    <source>
        <dbReference type="Google" id="ProtNLM"/>
    </source>
</evidence>
<dbReference type="OrthoDB" id="594666at2"/>
<accession>A0A4S1DY74</accession>
<comment type="caution">
    <text evidence="2">The sequence shown here is derived from an EMBL/GenBank/DDBJ whole genome shotgun (WGS) entry which is preliminary data.</text>
</comment>
<dbReference type="EMBL" id="SRSO01000013">
    <property type="protein sequence ID" value="TGV02492.1"/>
    <property type="molecule type" value="Genomic_DNA"/>
</dbReference>
<name>A0A4S1DY74_9FLAO</name>
<dbReference type="Proteomes" id="UP000307602">
    <property type="component" value="Unassembled WGS sequence"/>
</dbReference>
<keyword evidence="3" id="KW-1185">Reference proteome</keyword>
<protein>
    <recommendedName>
        <fullName evidence="4">Tetratricopeptide repeat protein</fullName>
    </recommendedName>
</protein>
<dbReference type="AlphaFoldDB" id="A0A4S1DY74"/>
<evidence type="ECO:0000313" key="2">
    <source>
        <dbReference type="EMBL" id="TGV02492.1"/>
    </source>
</evidence>
<reference evidence="2 3" key="1">
    <citation type="submission" date="2019-04" db="EMBL/GenBank/DDBJ databases">
        <authorList>
            <person name="Liu A."/>
        </authorList>
    </citation>
    <scope>NUCLEOTIDE SEQUENCE [LARGE SCALE GENOMIC DNA]</scope>
    <source>
        <strain evidence="2 3">RZ03</strain>
    </source>
</reference>
<evidence type="ECO:0000256" key="1">
    <source>
        <dbReference type="SAM" id="MobiDB-lite"/>
    </source>
</evidence>
<proteinExistence type="predicted"/>
<feature type="region of interest" description="Disordered" evidence="1">
    <location>
        <begin position="215"/>
        <end position="242"/>
    </location>
</feature>